<dbReference type="Gene3D" id="3.40.50.1820">
    <property type="entry name" value="alpha/beta hydrolase"/>
    <property type="match status" value="1"/>
</dbReference>
<organism evidence="3 4">
    <name type="scientific">Paraburkholderia azotifigens</name>
    <dbReference type="NCBI Taxonomy" id="2057004"/>
    <lineage>
        <taxon>Bacteria</taxon>
        <taxon>Pseudomonadati</taxon>
        <taxon>Pseudomonadota</taxon>
        <taxon>Betaproteobacteria</taxon>
        <taxon>Burkholderiales</taxon>
        <taxon>Burkholderiaceae</taxon>
        <taxon>Paraburkholderia</taxon>
    </lineage>
</organism>
<dbReference type="RefSeq" id="WP_147233029.1">
    <property type="nucleotide sequence ID" value="NZ_JAZHFZ010000022.1"/>
</dbReference>
<evidence type="ECO:0000313" key="3">
    <source>
        <dbReference type="EMBL" id="TXC86298.1"/>
    </source>
</evidence>
<dbReference type="InterPro" id="IPR050228">
    <property type="entry name" value="Carboxylesterase_BioH"/>
</dbReference>
<evidence type="ECO:0000313" key="4">
    <source>
        <dbReference type="Proteomes" id="UP000321776"/>
    </source>
</evidence>
<reference evidence="3 4" key="1">
    <citation type="journal article" date="2018" name="Int. J. Syst. Evol. Microbiol.">
        <title>Paraburkholderia azotifigens sp. nov., a nitrogen-fixing bacterium isolated from paddy soil.</title>
        <authorList>
            <person name="Choi G.M."/>
            <person name="Im W.T."/>
        </authorList>
    </citation>
    <scope>NUCLEOTIDE SEQUENCE [LARGE SCALE GENOMIC DNA]</scope>
    <source>
        <strain evidence="3 4">NF 2-5-3</strain>
    </source>
</reference>
<reference evidence="2 5" key="3">
    <citation type="submission" date="2024-01" db="EMBL/GenBank/DDBJ databases">
        <title>The diversity of rhizobia nodulating Mimosa spp. in eleven states of Brazil covering several biomes is determined by host plant, location, and edaphic factors.</title>
        <authorList>
            <person name="Rouws L."/>
            <person name="Barauna A."/>
            <person name="Beukes C."/>
            <person name="De Faria S.M."/>
            <person name="Gross E."/>
            <person name="Dos Reis Junior F.B."/>
            <person name="Simon M."/>
            <person name="Maluk M."/>
            <person name="Odee D.W."/>
            <person name="Kenicer G."/>
            <person name="Young J.P.W."/>
            <person name="Reis V.M."/>
            <person name="Zilli J."/>
            <person name="James E.K."/>
        </authorList>
    </citation>
    <scope>NUCLEOTIDE SEQUENCE [LARGE SCALE GENOMIC DNA]</scope>
    <source>
        <strain evidence="2 5">JPY530</strain>
    </source>
</reference>
<dbReference type="Proteomes" id="UP000321776">
    <property type="component" value="Unassembled WGS sequence"/>
</dbReference>
<dbReference type="InterPro" id="IPR000639">
    <property type="entry name" value="Epox_hydrolase-like"/>
</dbReference>
<gene>
    <name evidence="3" type="ORF">FRZ40_01175</name>
    <name evidence="2" type="ORF">V4C56_34555</name>
</gene>
<protein>
    <submittedName>
        <fullName evidence="3">Alpha/beta fold hydrolase</fullName>
    </submittedName>
    <submittedName>
        <fullName evidence="2">Alpha/beta hydrolase</fullName>
    </submittedName>
</protein>
<dbReference type="PRINTS" id="PR00412">
    <property type="entry name" value="EPOXHYDRLASE"/>
</dbReference>
<dbReference type="PANTHER" id="PTHR43194:SF5">
    <property type="entry name" value="PIMELOYL-[ACYL-CARRIER PROTEIN] METHYL ESTER ESTERASE"/>
    <property type="match status" value="1"/>
</dbReference>
<dbReference type="EMBL" id="VOQS01000001">
    <property type="protein sequence ID" value="TXC86298.1"/>
    <property type="molecule type" value="Genomic_DNA"/>
</dbReference>
<feature type="domain" description="AB hydrolase-1" evidence="1">
    <location>
        <begin position="7"/>
        <end position="240"/>
    </location>
</feature>
<dbReference type="Pfam" id="PF12697">
    <property type="entry name" value="Abhydrolase_6"/>
    <property type="match status" value="1"/>
</dbReference>
<dbReference type="EMBL" id="JAZHGA010000037">
    <property type="protein sequence ID" value="MEM5344734.1"/>
    <property type="molecule type" value="Genomic_DNA"/>
</dbReference>
<dbReference type="Proteomes" id="UP001481677">
    <property type="component" value="Unassembled WGS sequence"/>
</dbReference>
<keyword evidence="5" id="KW-1185">Reference proteome</keyword>
<dbReference type="InterPro" id="IPR000073">
    <property type="entry name" value="AB_hydrolase_1"/>
</dbReference>
<dbReference type="PANTHER" id="PTHR43194">
    <property type="entry name" value="HYDROLASE ALPHA/BETA FOLD FAMILY"/>
    <property type="match status" value="1"/>
</dbReference>
<dbReference type="SUPFAM" id="SSF53474">
    <property type="entry name" value="alpha/beta-Hydrolases"/>
    <property type="match status" value="1"/>
</dbReference>
<evidence type="ECO:0000313" key="2">
    <source>
        <dbReference type="EMBL" id="MEM5344734.1"/>
    </source>
</evidence>
<reference evidence="3" key="2">
    <citation type="submission" date="2019-08" db="EMBL/GenBank/DDBJ databases">
        <authorList>
            <person name="Im W.-T."/>
        </authorList>
    </citation>
    <scope>NUCLEOTIDE SEQUENCE</scope>
    <source>
        <strain evidence="3">NF 2-5-3</strain>
    </source>
</reference>
<proteinExistence type="predicted"/>
<name>A0A5C6VSB1_9BURK</name>
<dbReference type="GO" id="GO:0016787">
    <property type="term" value="F:hydrolase activity"/>
    <property type="evidence" value="ECO:0007669"/>
    <property type="project" value="UniProtKB-KW"/>
</dbReference>
<dbReference type="AlphaFoldDB" id="A0A5C6VSB1"/>
<dbReference type="InterPro" id="IPR029058">
    <property type="entry name" value="AB_hydrolase_fold"/>
</dbReference>
<sequence>MKKAAALVMIHGLMGSLNFYSPSQRIRTVAVHTPDLIGYGQLTDVLDPEITLAKQAARVVRYLNEQVDQPCVLLGHSVGGAVAMLVAEAAPERVRGVINVEGNFTLADAFWCRKIAGLSDEDWLAEHARLIANPEGWLSNGDISITPQRVEWARCALANQPDQTIRAMARAVVAETGDSAYLPRIRSIVERGTPLFLLAGERSASGWDLPEWARACARDYVVQKGVGHMMMLEQPDEFCRIVEDMVTGLERA</sequence>
<accession>A0A5C6VSB1</accession>
<comment type="caution">
    <text evidence="3">The sequence shown here is derived from an EMBL/GenBank/DDBJ whole genome shotgun (WGS) entry which is preliminary data.</text>
</comment>
<evidence type="ECO:0000313" key="5">
    <source>
        <dbReference type="Proteomes" id="UP001481677"/>
    </source>
</evidence>
<keyword evidence="3" id="KW-0378">Hydrolase</keyword>
<evidence type="ECO:0000259" key="1">
    <source>
        <dbReference type="Pfam" id="PF12697"/>
    </source>
</evidence>